<dbReference type="PANTHER" id="PTHR48079">
    <property type="entry name" value="PROTEIN YEEZ"/>
    <property type="match status" value="1"/>
</dbReference>
<dbReference type="RefSeq" id="WP_259546066.1">
    <property type="nucleotide sequence ID" value="NZ_BAABHW010000001.1"/>
</dbReference>
<proteinExistence type="predicted"/>
<dbReference type="Pfam" id="PF01370">
    <property type="entry name" value="Epimerase"/>
    <property type="match status" value="1"/>
</dbReference>
<feature type="domain" description="NAD-dependent epimerase/dehydratase" evidence="1">
    <location>
        <begin position="4"/>
        <end position="217"/>
    </location>
</feature>
<protein>
    <submittedName>
        <fullName evidence="2">NAD-dependent epimerase/dehydratase family protein</fullName>
    </submittedName>
</protein>
<evidence type="ECO:0000259" key="1">
    <source>
        <dbReference type="Pfam" id="PF01370"/>
    </source>
</evidence>
<accession>A0ABP9L5X3</accession>
<keyword evidence="3" id="KW-1185">Reference proteome</keyword>
<comment type="caution">
    <text evidence="2">The sequence shown here is derived from an EMBL/GenBank/DDBJ whole genome shotgun (WGS) entry which is preliminary data.</text>
</comment>
<dbReference type="InterPro" id="IPR001509">
    <property type="entry name" value="Epimerase_deHydtase"/>
</dbReference>
<sequence length="292" mass="31665">MARIFVLGATGSIGTAVTRDLIAHGHRVTALSRSDASDAKLETAGAVPLRGDLRNPARWSRSLTDHDAIIHAAATFSEDMAEVEDRVLSAMEDELKTAPAPVRLVYTGGCWLYGATGDAVATEDRPFNPIPAFAWMVKNAHKLLRSSRFNAAIIHPAMVYHHAGGVFEDFIAAARTGAPIEIWGSPETRWPLVHRDDLASVYRILAETPEPSGHFNVSAETGVRVGDIAGAINRHFGNRSDISVLPVSEAVATHGDWAEGPALDLQMASTRLQSLLGWEPAVRDYRRSDLFQ</sequence>
<dbReference type="PANTHER" id="PTHR48079:SF6">
    <property type="entry name" value="NAD(P)-BINDING DOMAIN-CONTAINING PROTEIN-RELATED"/>
    <property type="match status" value="1"/>
</dbReference>
<evidence type="ECO:0000313" key="3">
    <source>
        <dbReference type="Proteomes" id="UP001499910"/>
    </source>
</evidence>
<dbReference type="SUPFAM" id="SSF51735">
    <property type="entry name" value="NAD(P)-binding Rossmann-fold domains"/>
    <property type="match status" value="1"/>
</dbReference>
<organism evidence="2 3">
    <name type="scientific">[Roseibacterium] beibuensis</name>
    <dbReference type="NCBI Taxonomy" id="1193142"/>
    <lineage>
        <taxon>Bacteria</taxon>
        <taxon>Pseudomonadati</taxon>
        <taxon>Pseudomonadota</taxon>
        <taxon>Alphaproteobacteria</taxon>
        <taxon>Rhodobacterales</taxon>
        <taxon>Roseobacteraceae</taxon>
        <taxon>Roseicyclus</taxon>
    </lineage>
</organism>
<dbReference type="InterPro" id="IPR051783">
    <property type="entry name" value="NAD(P)-dependent_oxidoreduct"/>
</dbReference>
<gene>
    <name evidence="2" type="ORF">GCM10023209_12500</name>
</gene>
<dbReference type="Gene3D" id="3.40.50.720">
    <property type="entry name" value="NAD(P)-binding Rossmann-like Domain"/>
    <property type="match status" value="1"/>
</dbReference>
<evidence type="ECO:0000313" key="2">
    <source>
        <dbReference type="EMBL" id="GAA5070072.1"/>
    </source>
</evidence>
<name>A0ABP9L5X3_9RHOB</name>
<dbReference type="InterPro" id="IPR036291">
    <property type="entry name" value="NAD(P)-bd_dom_sf"/>
</dbReference>
<reference evidence="3" key="1">
    <citation type="journal article" date="2019" name="Int. J. Syst. Evol. Microbiol.">
        <title>The Global Catalogue of Microorganisms (GCM) 10K type strain sequencing project: providing services to taxonomists for standard genome sequencing and annotation.</title>
        <authorList>
            <consortium name="The Broad Institute Genomics Platform"/>
            <consortium name="The Broad Institute Genome Sequencing Center for Infectious Disease"/>
            <person name="Wu L."/>
            <person name="Ma J."/>
        </authorList>
    </citation>
    <scope>NUCLEOTIDE SEQUENCE [LARGE SCALE GENOMIC DNA]</scope>
    <source>
        <strain evidence="3">JCM 18015</strain>
    </source>
</reference>
<dbReference type="Proteomes" id="UP001499910">
    <property type="component" value="Unassembled WGS sequence"/>
</dbReference>
<dbReference type="EMBL" id="BAABHW010000001">
    <property type="protein sequence ID" value="GAA5070072.1"/>
    <property type="molecule type" value="Genomic_DNA"/>
</dbReference>